<dbReference type="InterPro" id="IPR000408">
    <property type="entry name" value="Reg_chr_condens"/>
</dbReference>
<dbReference type="SUPFAM" id="SSF50985">
    <property type="entry name" value="RCC1/BLIP-II"/>
    <property type="match status" value="2"/>
</dbReference>
<evidence type="ECO:0000256" key="2">
    <source>
        <dbReference type="SAM" id="SignalP"/>
    </source>
</evidence>
<feature type="signal peptide" evidence="2">
    <location>
        <begin position="1"/>
        <end position="19"/>
    </location>
</feature>
<feature type="chain" id="PRO_5045574385" evidence="2">
    <location>
        <begin position="20"/>
        <end position="629"/>
    </location>
</feature>
<feature type="domain" description="SLH" evidence="3">
    <location>
        <begin position="500"/>
        <end position="563"/>
    </location>
</feature>
<dbReference type="InterPro" id="IPR001119">
    <property type="entry name" value="SLH_dom"/>
</dbReference>
<evidence type="ECO:0000259" key="3">
    <source>
        <dbReference type="PROSITE" id="PS51272"/>
    </source>
</evidence>
<keyword evidence="1" id="KW-0677">Repeat</keyword>
<dbReference type="Pfam" id="PF00395">
    <property type="entry name" value="SLH"/>
    <property type="match status" value="3"/>
</dbReference>
<dbReference type="EMBL" id="JBHSMI010000028">
    <property type="protein sequence ID" value="MFC5404793.1"/>
    <property type="molecule type" value="Genomic_DNA"/>
</dbReference>
<gene>
    <name evidence="4" type="ORF">ACFPOF_18800</name>
</gene>
<dbReference type="Gene3D" id="2.130.10.30">
    <property type="entry name" value="Regulator of chromosome condensation 1/beta-lactamase-inhibitor protein II"/>
    <property type="match status" value="3"/>
</dbReference>
<dbReference type="PROSITE" id="PS50012">
    <property type="entry name" value="RCC1_3"/>
    <property type="match status" value="6"/>
</dbReference>
<evidence type="ECO:0000313" key="4">
    <source>
        <dbReference type="EMBL" id="MFC5404793.1"/>
    </source>
</evidence>
<organism evidence="4 5">
    <name type="scientific">Cohnella soli</name>
    <dbReference type="NCBI Taxonomy" id="425005"/>
    <lineage>
        <taxon>Bacteria</taxon>
        <taxon>Bacillati</taxon>
        <taxon>Bacillota</taxon>
        <taxon>Bacilli</taxon>
        <taxon>Bacillales</taxon>
        <taxon>Paenibacillaceae</taxon>
        <taxon>Cohnella</taxon>
    </lineage>
</organism>
<feature type="domain" description="SLH" evidence="3">
    <location>
        <begin position="439"/>
        <end position="499"/>
    </location>
</feature>
<dbReference type="InterPro" id="IPR058923">
    <property type="entry name" value="RCC1-like_dom"/>
</dbReference>
<reference evidence="5" key="1">
    <citation type="journal article" date="2019" name="Int. J. Syst. Evol. Microbiol.">
        <title>The Global Catalogue of Microorganisms (GCM) 10K type strain sequencing project: providing services to taxonomists for standard genome sequencing and annotation.</title>
        <authorList>
            <consortium name="The Broad Institute Genomics Platform"/>
            <consortium name="The Broad Institute Genome Sequencing Center for Infectious Disease"/>
            <person name="Wu L."/>
            <person name="Ma J."/>
        </authorList>
    </citation>
    <scope>NUCLEOTIDE SEQUENCE [LARGE SCALE GENOMIC DNA]</scope>
    <source>
        <strain evidence="5">CGMCC 1.18575</strain>
    </source>
</reference>
<sequence length="629" mass="66197">MTILLSAALLLVGNSVAFAADPIKVLPIIIPIEINPGNQPPANFVPIARPKTVPTVIAGEGHTVVLKSDGTVWAWGANNYGQLGMGTVGKDSSTPVQVSNLSDVVAIAAEGGQSFLKTGHTVALKSDGTVWTWGNNENGQLGIGTLDKGSPVPVQVPNLSDVVAITAGSLHTMALKSNGTVWAWGYNYYGQLGNGKTGSSTVPVQVSNLSGVISISAKYMQSSAVRSDGTVWTWGSNFYGQLGYDTGKKNNPTPKQVPKVKGIVSIAQGQLFTAALGSDGTVWTWGLNLFGSLGNGTSGQQTEFYEPQQVLYSLNPSRELSGVVSISAGQGHTLALLSDGSVWGWGQNDYGMLGNGNLTHRPLANKIELNGSIVAVGTGKFHSIAVRKDGTVWTWGLNGSYRLGYQASPPEPPEGISNVPRQVADLIVTVAEPIDNTPVQNTPLSDIEGHWAKEPIIQALNKGIASGYPDGTFKPDRSVSRAELAVLLTNALKPSGKGAELTFKDKQTIGSWAAKPIAYCVELGIINGYSDGTFRPNKTITHAEMVTMIVRAADLPISDDAATGYLDDADIPKYARSYIAAAKLYGITAFITDNRFGPNAPSTRAESVTAIVNMLKAIKVAAKSEVPVL</sequence>
<dbReference type="PROSITE" id="PS00626">
    <property type="entry name" value="RCC1_2"/>
    <property type="match status" value="3"/>
</dbReference>
<proteinExistence type="predicted"/>
<evidence type="ECO:0000256" key="1">
    <source>
        <dbReference type="ARBA" id="ARBA00022737"/>
    </source>
</evidence>
<name>A0ABW0HWQ3_9BACL</name>
<feature type="domain" description="SLH" evidence="3">
    <location>
        <begin position="566"/>
        <end position="625"/>
    </location>
</feature>
<evidence type="ECO:0000313" key="5">
    <source>
        <dbReference type="Proteomes" id="UP001596113"/>
    </source>
</evidence>
<keyword evidence="2" id="KW-0732">Signal</keyword>
<dbReference type="PRINTS" id="PR00633">
    <property type="entry name" value="RCCNDNSATION"/>
</dbReference>
<dbReference type="Pfam" id="PF00415">
    <property type="entry name" value="RCC1"/>
    <property type="match status" value="1"/>
</dbReference>
<accession>A0ABW0HWQ3</accession>
<comment type="caution">
    <text evidence="4">The sequence shown here is derived from an EMBL/GenBank/DDBJ whole genome shotgun (WGS) entry which is preliminary data.</text>
</comment>
<protein>
    <submittedName>
        <fullName evidence="4">S-layer homology domain-containing protein</fullName>
    </submittedName>
</protein>
<dbReference type="PANTHER" id="PTHR22872">
    <property type="entry name" value="BTK-BINDING PROTEIN-RELATED"/>
    <property type="match status" value="1"/>
</dbReference>
<dbReference type="InterPro" id="IPR051625">
    <property type="entry name" value="Signaling_Regulatory_Domain"/>
</dbReference>
<dbReference type="RefSeq" id="WP_378135403.1">
    <property type="nucleotide sequence ID" value="NZ_JBHSMI010000028.1"/>
</dbReference>
<dbReference type="Pfam" id="PF25390">
    <property type="entry name" value="WD40_RLD"/>
    <property type="match status" value="1"/>
</dbReference>
<dbReference type="PROSITE" id="PS51272">
    <property type="entry name" value="SLH"/>
    <property type="match status" value="3"/>
</dbReference>
<keyword evidence="5" id="KW-1185">Reference proteome</keyword>
<dbReference type="InterPro" id="IPR009091">
    <property type="entry name" value="RCC1/BLIP-II"/>
</dbReference>
<dbReference type="Proteomes" id="UP001596113">
    <property type="component" value="Unassembled WGS sequence"/>
</dbReference>